<protein>
    <submittedName>
        <fullName evidence="1">Uncharacterized protein</fullName>
    </submittedName>
</protein>
<accession>A0A194YRB8</accession>
<name>A0A194YRB8_SORBI</name>
<reference evidence="1 2" key="1">
    <citation type="journal article" date="2009" name="Nature">
        <title>The Sorghum bicolor genome and the diversification of grasses.</title>
        <authorList>
            <person name="Paterson A.H."/>
            <person name="Bowers J.E."/>
            <person name="Bruggmann R."/>
            <person name="Dubchak I."/>
            <person name="Grimwood J."/>
            <person name="Gundlach H."/>
            <person name="Haberer G."/>
            <person name="Hellsten U."/>
            <person name="Mitros T."/>
            <person name="Poliakov A."/>
            <person name="Schmutz J."/>
            <person name="Spannagl M."/>
            <person name="Tang H."/>
            <person name="Wang X."/>
            <person name="Wicker T."/>
            <person name="Bharti A.K."/>
            <person name="Chapman J."/>
            <person name="Feltus F.A."/>
            <person name="Gowik U."/>
            <person name="Grigoriev I.V."/>
            <person name="Lyons E."/>
            <person name="Maher C.A."/>
            <person name="Martis M."/>
            <person name="Narechania A."/>
            <person name="Otillar R.P."/>
            <person name="Penning B.W."/>
            <person name="Salamov A.A."/>
            <person name="Wang Y."/>
            <person name="Zhang L."/>
            <person name="Carpita N.C."/>
            <person name="Freeling M."/>
            <person name="Gingle A.R."/>
            <person name="Hash C.T."/>
            <person name="Keller B."/>
            <person name="Klein P."/>
            <person name="Kresovich S."/>
            <person name="McCann M.C."/>
            <person name="Ming R."/>
            <person name="Peterson D.G."/>
            <person name="Mehboob-ur-Rahman"/>
            <person name="Ware D."/>
            <person name="Westhoff P."/>
            <person name="Mayer K.F."/>
            <person name="Messing J."/>
            <person name="Rokhsar D.S."/>
        </authorList>
    </citation>
    <scope>NUCLEOTIDE SEQUENCE [LARGE SCALE GENOMIC DNA]</scope>
    <source>
        <strain evidence="2">cv. BTx623</strain>
    </source>
</reference>
<dbReference type="InParanoid" id="A0A194YRB8"/>
<organism evidence="1 2">
    <name type="scientific">Sorghum bicolor</name>
    <name type="common">Sorghum</name>
    <name type="synonym">Sorghum vulgare</name>
    <dbReference type="NCBI Taxonomy" id="4558"/>
    <lineage>
        <taxon>Eukaryota</taxon>
        <taxon>Viridiplantae</taxon>
        <taxon>Streptophyta</taxon>
        <taxon>Embryophyta</taxon>
        <taxon>Tracheophyta</taxon>
        <taxon>Spermatophyta</taxon>
        <taxon>Magnoliopsida</taxon>
        <taxon>Liliopsida</taxon>
        <taxon>Poales</taxon>
        <taxon>Poaceae</taxon>
        <taxon>PACMAD clade</taxon>
        <taxon>Panicoideae</taxon>
        <taxon>Andropogonodae</taxon>
        <taxon>Andropogoneae</taxon>
        <taxon>Sorghinae</taxon>
        <taxon>Sorghum</taxon>
    </lineage>
</organism>
<evidence type="ECO:0000313" key="2">
    <source>
        <dbReference type="Proteomes" id="UP000000768"/>
    </source>
</evidence>
<proteinExistence type="predicted"/>
<sequence>MATLPTPYIILSLLRRRRQPSVLHRPSQQSWGVHEVVDMTAAVARAGRWRGLSFFPLRWRQQGSRSLHGVQTLGTYRRVRILVG</sequence>
<gene>
    <name evidence="1" type="ORF">SORBI_3004G233800</name>
</gene>
<keyword evidence="2" id="KW-1185">Reference proteome</keyword>
<reference evidence="2" key="2">
    <citation type="journal article" date="2018" name="Plant J.">
        <title>The Sorghum bicolor reference genome: improved assembly, gene annotations, a transcriptome atlas, and signatures of genome organization.</title>
        <authorList>
            <person name="McCormick R.F."/>
            <person name="Truong S.K."/>
            <person name="Sreedasyam A."/>
            <person name="Jenkins J."/>
            <person name="Shu S."/>
            <person name="Sims D."/>
            <person name="Kennedy M."/>
            <person name="Amirebrahimi M."/>
            <person name="Weers B.D."/>
            <person name="McKinley B."/>
            <person name="Mattison A."/>
            <person name="Morishige D.T."/>
            <person name="Grimwood J."/>
            <person name="Schmutz J."/>
            <person name="Mullet J.E."/>
        </authorList>
    </citation>
    <scope>NUCLEOTIDE SEQUENCE [LARGE SCALE GENOMIC DNA]</scope>
    <source>
        <strain evidence="2">cv. BTx623</strain>
    </source>
</reference>
<dbReference type="Gramene" id="KXG30737">
    <property type="protein sequence ID" value="KXG30737"/>
    <property type="gene ID" value="SORBI_3004G233800"/>
</dbReference>
<dbReference type="EMBL" id="CM000763">
    <property type="protein sequence ID" value="KXG30737.1"/>
    <property type="molecule type" value="Genomic_DNA"/>
</dbReference>
<evidence type="ECO:0000313" key="1">
    <source>
        <dbReference type="EMBL" id="KXG30737.1"/>
    </source>
</evidence>
<dbReference type="AlphaFoldDB" id="A0A194YRB8"/>
<dbReference type="Proteomes" id="UP000000768">
    <property type="component" value="Chromosome 4"/>
</dbReference>